<evidence type="ECO:0000313" key="8">
    <source>
        <dbReference type="Proteomes" id="UP000001549"/>
    </source>
</evidence>
<feature type="region of interest" description="Disordered" evidence="5">
    <location>
        <begin position="217"/>
        <end position="242"/>
    </location>
</feature>
<dbReference type="SUPFAM" id="SSF46689">
    <property type="entry name" value="Homeodomain-like"/>
    <property type="match status" value="1"/>
</dbReference>
<dbReference type="SUPFAM" id="SSF48498">
    <property type="entry name" value="Tetracyclin repressor-like, C-terminal domain"/>
    <property type="match status" value="1"/>
</dbReference>
<keyword evidence="1" id="KW-0805">Transcription regulation</keyword>
<dbReference type="KEGG" id="fsy:FsymDg_2516"/>
<name>F8B288_9ACTN</name>
<dbReference type="InterPro" id="IPR001647">
    <property type="entry name" value="HTH_TetR"/>
</dbReference>
<evidence type="ECO:0000259" key="6">
    <source>
        <dbReference type="PROSITE" id="PS50977"/>
    </source>
</evidence>
<dbReference type="InterPro" id="IPR050109">
    <property type="entry name" value="HTH-type_TetR-like_transc_reg"/>
</dbReference>
<dbReference type="RefSeq" id="WP_013873801.1">
    <property type="nucleotide sequence ID" value="NC_015656.1"/>
</dbReference>
<dbReference type="PANTHER" id="PTHR30055:SF234">
    <property type="entry name" value="HTH-TYPE TRANSCRIPTIONAL REGULATOR BETI"/>
    <property type="match status" value="1"/>
</dbReference>
<reference evidence="7 8" key="1">
    <citation type="submission" date="2011-05" db="EMBL/GenBank/DDBJ databases">
        <title>Complete sequence of chromosome of Frankia symbiont of Datisca glomerata.</title>
        <authorList>
            <consortium name="US DOE Joint Genome Institute"/>
            <person name="Lucas S."/>
            <person name="Han J."/>
            <person name="Lapidus A."/>
            <person name="Cheng J.-F."/>
            <person name="Goodwin L."/>
            <person name="Pitluck S."/>
            <person name="Peters L."/>
            <person name="Mikhailova N."/>
            <person name="Chertkov O."/>
            <person name="Teshima H."/>
            <person name="Han C."/>
            <person name="Tapia R."/>
            <person name="Land M."/>
            <person name="Hauser L."/>
            <person name="Kyrpides N."/>
            <person name="Ivanova N."/>
            <person name="Pagani I."/>
            <person name="Berry A."/>
            <person name="Pawlowski K."/>
            <person name="Persson T."/>
            <person name="Vanden Heuvel B."/>
            <person name="Benson D."/>
            <person name="Woyke T."/>
        </authorList>
    </citation>
    <scope>NUCLEOTIDE SEQUENCE [LARGE SCALE GENOMIC DNA]</scope>
    <source>
        <strain evidence="8">4085684</strain>
    </source>
</reference>
<dbReference type="GO" id="GO:0003700">
    <property type="term" value="F:DNA-binding transcription factor activity"/>
    <property type="evidence" value="ECO:0007669"/>
    <property type="project" value="TreeGrafter"/>
</dbReference>
<dbReference type="Gene3D" id="1.10.357.10">
    <property type="entry name" value="Tetracycline Repressor, domain 2"/>
    <property type="match status" value="1"/>
</dbReference>
<dbReference type="Proteomes" id="UP000001549">
    <property type="component" value="Chromosome"/>
</dbReference>
<dbReference type="PROSITE" id="PS50977">
    <property type="entry name" value="HTH_TETR_2"/>
    <property type="match status" value="1"/>
</dbReference>
<evidence type="ECO:0000256" key="3">
    <source>
        <dbReference type="ARBA" id="ARBA00023163"/>
    </source>
</evidence>
<keyword evidence="2 4" id="KW-0238">DNA-binding</keyword>
<feature type="DNA-binding region" description="H-T-H motif" evidence="4">
    <location>
        <begin position="46"/>
        <end position="65"/>
    </location>
</feature>
<gene>
    <name evidence="7" type="ordered locus">FsymDg_2516</name>
</gene>
<evidence type="ECO:0000256" key="2">
    <source>
        <dbReference type="ARBA" id="ARBA00023125"/>
    </source>
</evidence>
<dbReference type="PANTHER" id="PTHR30055">
    <property type="entry name" value="HTH-TYPE TRANSCRIPTIONAL REGULATOR RUTR"/>
    <property type="match status" value="1"/>
</dbReference>
<dbReference type="AlphaFoldDB" id="F8B288"/>
<protein>
    <submittedName>
        <fullName evidence="7">Regulatory protein TetR</fullName>
    </submittedName>
</protein>
<dbReference type="Pfam" id="PF13305">
    <property type="entry name" value="TetR_C_33"/>
    <property type="match status" value="1"/>
</dbReference>
<feature type="domain" description="HTH tetR-type" evidence="6">
    <location>
        <begin position="23"/>
        <end position="83"/>
    </location>
</feature>
<feature type="region of interest" description="Disordered" evidence="5">
    <location>
        <begin position="1"/>
        <end position="22"/>
    </location>
</feature>
<evidence type="ECO:0000256" key="4">
    <source>
        <dbReference type="PROSITE-ProRule" id="PRU00335"/>
    </source>
</evidence>
<dbReference type="GO" id="GO:0000976">
    <property type="term" value="F:transcription cis-regulatory region binding"/>
    <property type="evidence" value="ECO:0007669"/>
    <property type="project" value="TreeGrafter"/>
</dbReference>
<dbReference type="eggNOG" id="COG1309">
    <property type="taxonomic scope" value="Bacteria"/>
</dbReference>
<dbReference type="InterPro" id="IPR025996">
    <property type="entry name" value="MT1864/Rv1816-like_C"/>
</dbReference>
<dbReference type="EMBL" id="CP002801">
    <property type="protein sequence ID" value="AEH09883.1"/>
    <property type="molecule type" value="Genomic_DNA"/>
</dbReference>
<keyword evidence="8" id="KW-1185">Reference proteome</keyword>
<organism evidence="7 8">
    <name type="scientific">Candidatus Protofrankia datiscae</name>
    <dbReference type="NCBI Taxonomy" id="2716812"/>
    <lineage>
        <taxon>Bacteria</taxon>
        <taxon>Bacillati</taxon>
        <taxon>Actinomycetota</taxon>
        <taxon>Actinomycetes</taxon>
        <taxon>Frankiales</taxon>
        <taxon>Frankiaceae</taxon>
        <taxon>Protofrankia</taxon>
    </lineage>
</organism>
<sequence precursor="true">MTIDAQDDPAPTRAQRRRERERAAARESILSAARELARSEGWETVTMRRLAERIDYSANFAYRYFTGRDDILLTLIRDGFTRLRDAMDTASRRPAAESAAATSDTDVPDVAAIRRAAHAYLDFALTEPDLYQLMYGLGGVRMPAADTWVEGQAVGDVLTGLLAAAGDRQPEQHVLQLWATAHGLVALLVVGRVDVDSAALHALLEEALTDCLTRALPAPASPRRSGRSAAEPTGKPTGKRQL</sequence>
<dbReference type="InterPro" id="IPR009057">
    <property type="entry name" value="Homeodomain-like_sf"/>
</dbReference>
<evidence type="ECO:0000313" key="7">
    <source>
        <dbReference type="EMBL" id="AEH09883.1"/>
    </source>
</evidence>
<evidence type="ECO:0000256" key="1">
    <source>
        <dbReference type="ARBA" id="ARBA00023015"/>
    </source>
</evidence>
<evidence type="ECO:0000256" key="5">
    <source>
        <dbReference type="SAM" id="MobiDB-lite"/>
    </source>
</evidence>
<accession>F8B288</accession>
<dbReference type="STRING" id="656024.FsymDg_2516"/>
<proteinExistence type="predicted"/>
<dbReference type="Pfam" id="PF00440">
    <property type="entry name" value="TetR_N"/>
    <property type="match status" value="1"/>
</dbReference>
<keyword evidence="3" id="KW-0804">Transcription</keyword>
<dbReference type="HOGENOM" id="CLU_069356_40_3_11"/>
<dbReference type="InterPro" id="IPR036271">
    <property type="entry name" value="Tet_transcr_reg_TetR-rel_C_sf"/>
</dbReference>